<dbReference type="Gene3D" id="3.30.910.20">
    <property type="entry name" value="Skp domain"/>
    <property type="match status" value="1"/>
</dbReference>
<keyword evidence="6" id="KW-1185">Reference proteome</keyword>
<sequence length="311" mass="32675">MTARRFCASASASNSEVTMFRFSRATLLASSLLLAGSSLISGEAFAQAAGGGSGWFVPKTAHQVPPPVHGPSHATRPAPAPQPDADEGGDEGGGDEGNGRPPPVLPQPAIPPAADVAKEAAPPTAVIGLISVGDVMRQSLAGQQVERELGGRRDELARDAQHAQAGWREEQQKLQANAKSMTADQIQTQERNLQSKVMHAQRQFRDRNRIIQEAAQVALGQIERELVQVIQKVAGAHGMNLVLHSEQVALHVDGQDITNEVASQLNAVLPKVYIPAAGEDPEVLAKSGKMPTTASPPPGPQATTSQAAPQK</sequence>
<evidence type="ECO:0000256" key="3">
    <source>
        <dbReference type="SAM" id="MobiDB-lite"/>
    </source>
</evidence>
<feature type="compositionally biased region" description="Pro residues" evidence="3">
    <location>
        <begin position="100"/>
        <end position="110"/>
    </location>
</feature>
<dbReference type="GO" id="GO:0005829">
    <property type="term" value="C:cytosol"/>
    <property type="evidence" value="ECO:0007669"/>
    <property type="project" value="TreeGrafter"/>
</dbReference>
<dbReference type="GO" id="GO:0051082">
    <property type="term" value="F:unfolded protein binding"/>
    <property type="evidence" value="ECO:0007669"/>
    <property type="project" value="InterPro"/>
</dbReference>
<evidence type="ECO:0000256" key="2">
    <source>
        <dbReference type="ARBA" id="ARBA00022729"/>
    </source>
</evidence>
<evidence type="ECO:0000313" key="6">
    <source>
        <dbReference type="Proteomes" id="UP000597459"/>
    </source>
</evidence>
<dbReference type="SUPFAM" id="SSF111384">
    <property type="entry name" value="OmpH-like"/>
    <property type="match status" value="1"/>
</dbReference>
<dbReference type="GO" id="GO:0050821">
    <property type="term" value="P:protein stabilization"/>
    <property type="evidence" value="ECO:0007669"/>
    <property type="project" value="TreeGrafter"/>
</dbReference>
<dbReference type="Proteomes" id="UP000597459">
    <property type="component" value="Unassembled WGS sequence"/>
</dbReference>
<accession>A0A967B4V7</accession>
<dbReference type="PANTHER" id="PTHR35089:SF1">
    <property type="entry name" value="CHAPERONE PROTEIN SKP"/>
    <property type="match status" value="1"/>
</dbReference>
<feature type="region of interest" description="Disordered" evidence="3">
    <location>
        <begin position="57"/>
        <end position="110"/>
    </location>
</feature>
<dbReference type="SMART" id="SM00935">
    <property type="entry name" value="OmpH"/>
    <property type="match status" value="1"/>
</dbReference>
<evidence type="ECO:0000256" key="4">
    <source>
        <dbReference type="SAM" id="SignalP"/>
    </source>
</evidence>
<feature type="signal peptide" evidence="4">
    <location>
        <begin position="1"/>
        <end position="46"/>
    </location>
</feature>
<protein>
    <submittedName>
        <fullName evidence="5">OmpH family outer membrane protein</fullName>
    </submittedName>
</protein>
<keyword evidence="2 4" id="KW-0732">Signal</keyword>
<reference evidence="5" key="1">
    <citation type="submission" date="2019-11" db="EMBL/GenBank/DDBJ databases">
        <title>Description of new Acetobacter species.</title>
        <authorList>
            <person name="Cleenwerck I."/>
            <person name="Sombolestani A.S."/>
        </authorList>
    </citation>
    <scope>NUCLEOTIDE SEQUENCE</scope>
    <source>
        <strain evidence="5">LMG 1626</strain>
    </source>
</reference>
<dbReference type="InterPro" id="IPR005632">
    <property type="entry name" value="Chaperone_Skp"/>
</dbReference>
<dbReference type="AlphaFoldDB" id="A0A967B4V7"/>
<dbReference type="PANTHER" id="PTHR35089">
    <property type="entry name" value="CHAPERONE PROTEIN SKP"/>
    <property type="match status" value="1"/>
</dbReference>
<proteinExistence type="inferred from homology"/>
<dbReference type="Pfam" id="PF03938">
    <property type="entry name" value="OmpH"/>
    <property type="match status" value="1"/>
</dbReference>
<feature type="chain" id="PRO_5037282876" evidence="4">
    <location>
        <begin position="47"/>
        <end position="311"/>
    </location>
</feature>
<name>A0A967B4V7_9PROT</name>
<feature type="region of interest" description="Disordered" evidence="3">
    <location>
        <begin position="283"/>
        <end position="311"/>
    </location>
</feature>
<organism evidence="5 6">
    <name type="scientific">Acetobacter estunensis</name>
    <dbReference type="NCBI Taxonomy" id="104097"/>
    <lineage>
        <taxon>Bacteria</taxon>
        <taxon>Pseudomonadati</taxon>
        <taxon>Pseudomonadota</taxon>
        <taxon>Alphaproteobacteria</taxon>
        <taxon>Acetobacterales</taxon>
        <taxon>Acetobacteraceae</taxon>
        <taxon>Acetobacter</taxon>
    </lineage>
</organism>
<feature type="compositionally biased region" description="Polar residues" evidence="3">
    <location>
        <begin position="301"/>
        <end position="311"/>
    </location>
</feature>
<dbReference type="EMBL" id="WOTH01000004">
    <property type="protein sequence ID" value="NHO52933.1"/>
    <property type="molecule type" value="Genomic_DNA"/>
</dbReference>
<evidence type="ECO:0000256" key="1">
    <source>
        <dbReference type="ARBA" id="ARBA00009091"/>
    </source>
</evidence>
<evidence type="ECO:0000313" key="5">
    <source>
        <dbReference type="EMBL" id="NHO52933.1"/>
    </source>
</evidence>
<comment type="similarity">
    <text evidence="1">Belongs to the Skp family.</text>
</comment>
<dbReference type="InterPro" id="IPR024930">
    <property type="entry name" value="Skp_dom_sf"/>
</dbReference>
<comment type="caution">
    <text evidence="5">The sequence shown here is derived from an EMBL/GenBank/DDBJ whole genome shotgun (WGS) entry which is preliminary data.</text>
</comment>
<feature type="compositionally biased region" description="Acidic residues" evidence="3">
    <location>
        <begin position="84"/>
        <end position="94"/>
    </location>
</feature>
<gene>
    <name evidence="5" type="ORF">GOB87_03015</name>
</gene>